<comment type="subunit">
    <text evidence="2 9">Forms a 24-polypeptide structural core with octahedral symmetry.</text>
</comment>
<proteinExistence type="inferred from homology"/>
<dbReference type="PROSITE" id="PS51826">
    <property type="entry name" value="PSBD"/>
    <property type="match status" value="1"/>
</dbReference>
<dbReference type="SUPFAM" id="SSF52777">
    <property type="entry name" value="CoA-dependent acyltransferases"/>
    <property type="match status" value="1"/>
</dbReference>
<reference evidence="13 14" key="1">
    <citation type="submission" date="2019-03" db="EMBL/GenBank/DDBJ databases">
        <title>Ramlibacter henchirensis DSM 14656, whole genome shotgun sequence.</title>
        <authorList>
            <person name="Zhang X."/>
            <person name="Feng G."/>
            <person name="Zhu H."/>
        </authorList>
    </citation>
    <scope>NUCLEOTIDE SEQUENCE [LARGE SCALE GENOMIC DNA]</scope>
    <source>
        <strain evidence="13 14">DSM 14656</strain>
    </source>
</reference>
<dbReference type="Pfam" id="PF00198">
    <property type="entry name" value="2-oxoacid_dh"/>
    <property type="match status" value="1"/>
</dbReference>
<dbReference type="InterPro" id="IPR036625">
    <property type="entry name" value="E3-bd_dom_sf"/>
</dbReference>
<evidence type="ECO:0000256" key="1">
    <source>
        <dbReference type="ARBA" id="ARBA00007317"/>
    </source>
</evidence>
<dbReference type="SUPFAM" id="SSF51230">
    <property type="entry name" value="Single hybrid motif"/>
    <property type="match status" value="2"/>
</dbReference>
<dbReference type="GO" id="GO:0005737">
    <property type="term" value="C:cytoplasm"/>
    <property type="evidence" value="ECO:0007669"/>
    <property type="project" value="TreeGrafter"/>
</dbReference>
<dbReference type="EC" id="2.3.1.12" evidence="9"/>
<dbReference type="AlphaFoldDB" id="A0A4Z0BQI9"/>
<dbReference type="Pfam" id="PF00364">
    <property type="entry name" value="Biotin_lipoyl"/>
    <property type="match status" value="2"/>
</dbReference>
<evidence type="ECO:0000256" key="2">
    <source>
        <dbReference type="ARBA" id="ARBA00011484"/>
    </source>
</evidence>
<comment type="similarity">
    <text evidence="1 9">Belongs to the 2-oxoacid dehydrogenase family.</text>
</comment>
<evidence type="ECO:0000256" key="9">
    <source>
        <dbReference type="RuleBase" id="RU361137"/>
    </source>
</evidence>
<accession>A0A4Z0BQI9</accession>
<feature type="domain" description="Peripheral subunit-binding (PSBD)" evidence="12">
    <location>
        <begin position="255"/>
        <end position="292"/>
    </location>
</feature>
<feature type="compositionally biased region" description="Low complexity" evidence="10">
    <location>
        <begin position="198"/>
        <end position="216"/>
    </location>
</feature>
<dbReference type="NCBIfam" id="TIGR01348">
    <property type="entry name" value="PDHac_trf_long"/>
    <property type="match status" value="1"/>
</dbReference>
<dbReference type="FunFam" id="2.40.50.100:FF:000009">
    <property type="entry name" value="Acetyltransferase component of pyruvate dehydrogenase complex"/>
    <property type="match status" value="2"/>
</dbReference>
<keyword evidence="3 9" id="KW-0808">Transferase</keyword>
<dbReference type="PROSITE" id="PS50968">
    <property type="entry name" value="BIOTINYL_LIPOYL"/>
    <property type="match status" value="2"/>
</dbReference>
<feature type="domain" description="Lipoyl-binding" evidence="11">
    <location>
        <begin position="3"/>
        <end position="77"/>
    </location>
</feature>
<dbReference type="InterPro" id="IPR011053">
    <property type="entry name" value="Single_hybrid_motif"/>
</dbReference>
<dbReference type="GO" id="GO:0006086">
    <property type="term" value="P:pyruvate decarboxylation to acetyl-CoA"/>
    <property type="evidence" value="ECO:0007669"/>
    <property type="project" value="UniProtKB-UniRule"/>
</dbReference>
<dbReference type="EMBL" id="SMLM01000003">
    <property type="protein sequence ID" value="TFZ00714.1"/>
    <property type="molecule type" value="Genomic_DNA"/>
</dbReference>
<dbReference type="SUPFAM" id="SSF47005">
    <property type="entry name" value="Peripheral subunit-binding domain of 2-oxo acid dehydrogenase complex"/>
    <property type="match status" value="1"/>
</dbReference>
<dbReference type="Gene3D" id="3.30.559.10">
    <property type="entry name" value="Chloramphenicol acetyltransferase-like domain"/>
    <property type="match status" value="1"/>
</dbReference>
<dbReference type="InterPro" id="IPR001078">
    <property type="entry name" value="2-oxoacid_DH_actylTfrase"/>
</dbReference>
<dbReference type="GO" id="GO:0004742">
    <property type="term" value="F:dihydrolipoyllysine-residue acetyltransferase activity"/>
    <property type="evidence" value="ECO:0007669"/>
    <property type="project" value="UniProtKB-UniRule"/>
</dbReference>
<dbReference type="Gene3D" id="2.40.50.100">
    <property type="match status" value="2"/>
</dbReference>
<dbReference type="RefSeq" id="WP_135265052.1">
    <property type="nucleotide sequence ID" value="NZ_SMLM01000003.1"/>
</dbReference>
<dbReference type="InterPro" id="IPR003016">
    <property type="entry name" value="2-oxoA_DH_lipoyl-BS"/>
</dbReference>
<comment type="caution">
    <text evidence="13">The sequence shown here is derived from an EMBL/GenBank/DDBJ whole genome shotgun (WGS) entry which is preliminary data.</text>
</comment>
<comment type="cofactor">
    <cofactor evidence="9">
        <name>(R)-lipoate</name>
        <dbReference type="ChEBI" id="CHEBI:83088"/>
    </cofactor>
    <text evidence="9">Binds 2 lipoyl cofactors covalently.</text>
</comment>
<dbReference type="Gene3D" id="4.10.320.10">
    <property type="entry name" value="E3-binding domain"/>
    <property type="match status" value="1"/>
</dbReference>
<name>A0A4Z0BQI9_9BURK</name>
<dbReference type="InterPro" id="IPR000089">
    <property type="entry name" value="Biotin_lipoyl"/>
</dbReference>
<dbReference type="PROSITE" id="PS00189">
    <property type="entry name" value="LIPOYL"/>
    <property type="match status" value="2"/>
</dbReference>
<comment type="catalytic activity">
    <reaction evidence="8 9">
        <text>N(6)-[(R)-dihydrolipoyl]-L-lysyl-[protein] + acetyl-CoA = N(6)-[(R)-S(8)-acetyldihydrolipoyl]-L-lysyl-[protein] + CoA</text>
        <dbReference type="Rhea" id="RHEA:17017"/>
        <dbReference type="Rhea" id="RHEA-COMP:10475"/>
        <dbReference type="Rhea" id="RHEA-COMP:10478"/>
        <dbReference type="ChEBI" id="CHEBI:57287"/>
        <dbReference type="ChEBI" id="CHEBI:57288"/>
        <dbReference type="ChEBI" id="CHEBI:83100"/>
        <dbReference type="ChEBI" id="CHEBI:83111"/>
        <dbReference type="EC" id="2.3.1.12"/>
    </reaction>
</comment>
<comment type="function">
    <text evidence="7">The pyruvate dehydrogenase complex catalyzes the overall conversion of pyruvate to acetyl-CoA and CO(2). It contains multiple copies of three enzymatic components: pyruvate dehydrogenase (E1), dihydrolipoamide acetyltransferase (E2) and lipoamide dehydrogenase (E3).</text>
</comment>
<dbReference type="GO" id="GO:0045254">
    <property type="term" value="C:pyruvate dehydrogenase complex"/>
    <property type="evidence" value="ECO:0007669"/>
    <property type="project" value="UniProtKB-UniRule"/>
</dbReference>
<feature type="compositionally biased region" description="Low complexity" evidence="10">
    <location>
        <begin position="97"/>
        <end position="106"/>
    </location>
</feature>
<dbReference type="InterPro" id="IPR006256">
    <property type="entry name" value="AcTrfase_Pyrv_DH_cplx"/>
</dbReference>
<evidence type="ECO:0000313" key="13">
    <source>
        <dbReference type="EMBL" id="TFZ00714.1"/>
    </source>
</evidence>
<dbReference type="PANTHER" id="PTHR43178">
    <property type="entry name" value="DIHYDROLIPOAMIDE ACETYLTRANSFERASE COMPONENT OF PYRUVATE DEHYDROGENASE COMPLEX"/>
    <property type="match status" value="1"/>
</dbReference>
<evidence type="ECO:0000256" key="5">
    <source>
        <dbReference type="ARBA" id="ARBA00022823"/>
    </source>
</evidence>
<feature type="domain" description="Lipoyl-binding" evidence="11">
    <location>
        <begin position="120"/>
        <end position="194"/>
    </location>
</feature>
<keyword evidence="6 9" id="KW-0012">Acyltransferase</keyword>
<evidence type="ECO:0000259" key="11">
    <source>
        <dbReference type="PROSITE" id="PS50968"/>
    </source>
</evidence>
<dbReference type="OrthoDB" id="9805770at2"/>
<feature type="region of interest" description="Disordered" evidence="10">
    <location>
        <begin position="97"/>
        <end position="124"/>
    </location>
</feature>
<dbReference type="InterPro" id="IPR004167">
    <property type="entry name" value="PSBD"/>
</dbReference>
<evidence type="ECO:0000256" key="7">
    <source>
        <dbReference type="ARBA" id="ARBA00025211"/>
    </source>
</evidence>
<keyword evidence="14" id="KW-1185">Reference proteome</keyword>
<keyword evidence="4" id="KW-0677">Repeat</keyword>
<evidence type="ECO:0000313" key="14">
    <source>
        <dbReference type="Proteomes" id="UP000298180"/>
    </source>
</evidence>
<dbReference type="InterPro" id="IPR023213">
    <property type="entry name" value="CAT-like_dom_sf"/>
</dbReference>
<dbReference type="Proteomes" id="UP000298180">
    <property type="component" value="Unassembled WGS sequence"/>
</dbReference>
<gene>
    <name evidence="13" type="primary">aceF</name>
    <name evidence="13" type="ORF">EZ313_19900</name>
</gene>
<dbReference type="CDD" id="cd06849">
    <property type="entry name" value="lipoyl_domain"/>
    <property type="match status" value="2"/>
</dbReference>
<dbReference type="InterPro" id="IPR050743">
    <property type="entry name" value="2-oxoacid_DH_E2_comp"/>
</dbReference>
<evidence type="ECO:0000256" key="8">
    <source>
        <dbReference type="ARBA" id="ARBA00048370"/>
    </source>
</evidence>
<keyword evidence="5 9" id="KW-0450">Lipoyl</keyword>
<organism evidence="13 14">
    <name type="scientific">Ramlibacter henchirensis</name>
    <dbReference type="NCBI Taxonomy" id="204072"/>
    <lineage>
        <taxon>Bacteria</taxon>
        <taxon>Pseudomonadati</taxon>
        <taxon>Pseudomonadota</taxon>
        <taxon>Betaproteobacteria</taxon>
        <taxon>Burkholderiales</taxon>
        <taxon>Comamonadaceae</taxon>
        <taxon>Ramlibacter</taxon>
    </lineage>
</organism>
<sequence>MASVEVKVPDIGDFSEVAVIELLVKPGDTIKPEQSLVTVESDKASMEIPSSTGGVVKELKVKLGDKVSEGSVLLVVEAEGAAAAAPAAAAPAKSAPAAPAAASPGAGAPPPQPSPAGGGSVEVKVPDIGDFKDVAVIEVLVKPGDMVKQEQSLITVESDKASMEIPSSAAGTVKELKVKLGDKVNIGDLIAVLEGAVGAGSSSPQPSPPSGEGAAPVVPPSPAPAGEGRGEGARVAPTAALPPHEPSAPSGKLPHASPTVRKFARELGVPLEEVKGTGPKGRILQEDVQNFTKAVMKGEASTRAAAGRAPAGGGEAMGVLPWPKVDFAKFGPIERKDLSRIRKISGPNLHRNWVMIPHVTNHDDADITDLEAFRVQLNKENEKSGVKVTMLAFLIKACVAALKKFPEFNSSLDGEQMVLKNYWNIGFAADTPNGLVVPVIKDADKKGVLQISQEMSDLAKKARDGKLGPADMSGATFTISSLGGIGGRYFTPIINAPEVAILGVCRSQTEPVWDGKQFQPRLMLPLSLSWDHRVIDGAAAARFNAYLGAILADFRRVLL</sequence>
<evidence type="ECO:0000256" key="4">
    <source>
        <dbReference type="ARBA" id="ARBA00022737"/>
    </source>
</evidence>
<evidence type="ECO:0000256" key="10">
    <source>
        <dbReference type="SAM" id="MobiDB-lite"/>
    </source>
</evidence>
<evidence type="ECO:0000259" key="12">
    <source>
        <dbReference type="PROSITE" id="PS51826"/>
    </source>
</evidence>
<evidence type="ECO:0000256" key="6">
    <source>
        <dbReference type="ARBA" id="ARBA00023315"/>
    </source>
</evidence>
<dbReference type="Pfam" id="PF02817">
    <property type="entry name" value="E3_binding"/>
    <property type="match status" value="1"/>
</dbReference>
<dbReference type="PANTHER" id="PTHR43178:SF2">
    <property type="entry name" value="DIHYDROLIPOYLLYSINE-RESIDUE ACETYLTRANSFERASE COMPONENT OF PYRUVATE DEHYDROGENASE COMPLEX"/>
    <property type="match status" value="1"/>
</dbReference>
<dbReference type="GO" id="GO:0031405">
    <property type="term" value="F:lipoic acid binding"/>
    <property type="evidence" value="ECO:0007669"/>
    <property type="project" value="TreeGrafter"/>
</dbReference>
<dbReference type="FunFam" id="3.30.559.10:FF:000004">
    <property type="entry name" value="Acetyltransferase component of pyruvate dehydrogenase complex"/>
    <property type="match status" value="1"/>
</dbReference>
<evidence type="ECO:0000256" key="3">
    <source>
        <dbReference type="ARBA" id="ARBA00022679"/>
    </source>
</evidence>
<protein>
    <recommendedName>
        <fullName evidence="9">Acetyltransferase component of pyruvate dehydrogenase complex</fullName>
        <ecNumber evidence="9">2.3.1.12</ecNumber>
    </recommendedName>
</protein>
<feature type="region of interest" description="Disordered" evidence="10">
    <location>
        <begin position="198"/>
        <end position="258"/>
    </location>
</feature>